<dbReference type="GO" id="GO:0140359">
    <property type="term" value="F:ABC-type transporter activity"/>
    <property type="evidence" value="ECO:0007669"/>
    <property type="project" value="InterPro"/>
</dbReference>
<name>A0A7G1G9X6_9BACT</name>
<feature type="transmembrane region" description="Helical" evidence="1">
    <location>
        <begin position="194"/>
        <end position="216"/>
    </location>
</feature>
<dbReference type="Pfam" id="PF12679">
    <property type="entry name" value="ABC2_membrane_2"/>
    <property type="match status" value="1"/>
</dbReference>
<dbReference type="PANTHER" id="PTHR37305:SF1">
    <property type="entry name" value="MEMBRANE PROTEIN"/>
    <property type="match status" value="1"/>
</dbReference>
<feature type="transmembrane region" description="Helical" evidence="1">
    <location>
        <begin position="157"/>
        <end position="182"/>
    </location>
</feature>
<dbReference type="PANTHER" id="PTHR37305">
    <property type="entry name" value="INTEGRAL MEMBRANE PROTEIN-RELATED"/>
    <property type="match status" value="1"/>
</dbReference>
<keyword evidence="3" id="KW-1185">Reference proteome</keyword>
<accession>A0A7G1G9X6</accession>
<dbReference type="FunCoup" id="A0A7G1G9X6">
    <property type="interactions" value="150"/>
</dbReference>
<organism evidence="2 3">
    <name type="scientific">Tepiditoga spiralis</name>
    <dbReference type="NCBI Taxonomy" id="2108365"/>
    <lineage>
        <taxon>Bacteria</taxon>
        <taxon>Thermotogati</taxon>
        <taxon>Thermotogota</taxon>
        <taxon>Thermotogae</taxon>
        <taxon>Petrotogales</taxon>
        <taxon>Petrotogaceae</taxon>
        <taxon>Tepiditoga</taxon>
    </lineage>
</organism>
<dbReference type="InParanoid" id="A0A7G1G9X6"/>
<protein>
    <recommendedName>
        <fullName evidence="4">ABC transporter permease</fullName>
    </recommendedName>
</protein>
<evidence type="ECO:0008006" key="4">
    <source>
        <dbReference type="Google" id="ProtNLM"/>
    </source>
</evidence>
<dbReference type="Proteomes" id="UP000516361">
    <property type="component" value="Chromosome"/>
</dbReference>
<feature type="transmembrane region" description="Helical" evidence="1">
    <location>
        <begin position="119"/>
        <end position="145"/>
    </location>
</feature>
<dbReference type="KEGG" id="ocy:OSSY52_02900"/>
<gene>
    <name evidence="2" type="ORF">OSSY52_02900</name>
</gene>
<feature type="transmembrane region" description="Helical" evidence="1">
    <location>
        <begin position="236"/>
        <end position="259"/>
    </location>
</feature>
<feature type="transmembrane region" description="Helical" evidence="1">
    <location>
        <begin position="78"/>
        <end position="98"/>
    </location>
</feature>
<keyword evidence="1" id="KW-1133">Transmembrane helix</keyword>
<dbReference type="GO" id="GO:0005886">
    <property type="term" value="C:plasma membrane"/>
    <property type="evidence" value="ECO:0007669"/>
    <property type="project" value="UniProtKB-SubCell"/>
</dbReference>
<dbReference type="EMBL" id="AP018712">
    <property type="protein sequence ID" value="BBE30149.1"/>
    <property type="molecule type" value="Genomic_DNA"/>
</dbReference>
<evidence type="ECO:0000313" key="2">
    <source>
        <dbReference type="EMBL" id="BBE30149.1"/>
    </source>
</evidence>
<evidence type="ECO:0000313" key="3">
    <source>
        <dbReference type="Proteomes" id="UP000516361"/>
    </source>
</evidence>
<keyword evidence="1" id="KW-0812">Transmembrane</keyword>
<proteinExistence type="predicted"/>
<evidence type="ECO:0000256" key="1">
    <source>
        <dbReference type="SAM" id="Phobius"/>
    </source>
</evidence>
<feature type="transmembrane region" description="Helical" evidence="1">
    <location>
        <begin position="12"/>
        <end position="33"/>
    </location>
</feature>
<sequence>MNLFKKELKYNLKSFFIWGSVLIMFSLLFVPFIDGILQDSDSLKKFMDSMPKFLLKSFGTNTDTFFTPEGFFSTKGMTMAYILTGIFSVLIASNMFAYEYQKKTIEYLLIKPYSRLKIFLIKSFSLIFFYLVYFFIFGIANFLLFKSFVHYEYNINIINGFALYLFVIEMFFGSIAVLLSVLFQKTILTQSISIGLFVFMYFSDMLGFAIDSMSWIRNFTIFKYFSLNETVSKGHVFVLNSFIIILISLTIMYVSMIIFKNKEIEY</sequence>
<dbReference type="AlphaFoldDB" id="A0A7G1G9X6"/>
<reference evidence="2 3" key="1">
    <citation type="submission" date="2018-06" db="EMBL/GenBank/DDBJ databases">
        <title>Genome sequencing of Oceanotoga sp. sy52.</title>
        <authorList>
            <person name="Mori K."/>
        </authorList>
    </citation>
    <scope>NUCLEOTIDE SEQUENCE [LARGE SCALE GENOMIC DNA]</scope>
    <source>
        <strain evidence="3">sy52</strain>
    </source>
</reference>
<dbReference type="RefSeq" id="WP_190615277.1">
    <property type="nucleotide sequence ID" value="NZ_AP018712.1"/>
</dbReference>
<keyword evidence="1" id="KW-0472">Membrane</keyword>